<feature type="region of interest" description="Disordered" evidence="1">
    <location>
        <begin position="77"/>
        <end position="107"/>
    </location>
</feature>
<reference evidence="2 3" key="1">
    <citation type="submission" date="2019-03" db="EMBL/GenBank/DDBJ databases">
        <title>First draft genome of Liparis tanakae, snailfish: a comprehensive survey of snailfish specific genes.</title>
        <authorList>
            <person name="Kim W."/>
            <person name="Song I."/>
            <person name="Jeong J.-H."/>
            <person name="Kim D."/>
            <person name="Kim S."/>
            <person name="Ryu S."/>
            <person name="Song J.Y."/>
            <person name="Lee S.K."/>
        </authorList>
    </citation>
    <scope>NUCLEOTIDE SEQUENCE [LARGE SCALE GENOMIC DNA]</scope>
    <source>
        <tissue evidence="2">Muscle</tissue>
    </source>
</reference>
<evidence type="ECO:0000313" key="2">
    <source>
        <dbReference type="EMBL" id="TNN56220.1"/>
    </source>
</evidence>
<name>A0A4Z2GSK2_9TELE</name>
<proteinExistence type="predicted"/>
<protein>
    <submittedName>
        <fullName evidence="2">Uncharacterized protein</fullName>
    </submittedName>
</protein>
<sequence length="107" mass="11560">MMICFIMKKIKNSNSYGELTSNFGAAASRISGGRITCDEAQTRSFLLESHHVGIFAVSFMIVQLVKVKAYRASRTAAARRRAPERPKNLSETLGCIGGNGDASGSFV</sequence>
<dbReference type="EMBL" id="SRLO01000434">
    <property type="protein sequence ID" value="TNN56220.1"/>
    <property type="molecule type" value="Genomic_DNA"/>
</dbReference>
<dbReference type="Proteomes" id="UP000314294">
    <property type="component" value="Unassembled WGS sequence"/>
</dbReference>
<evidence type="ECO:0000313" key="3">
    <source>
        <dbReference type="Proteomes" id="UP000314294"/>
    </source>
</evidence>
<gene>
    <name evidence="2" type="ORF">EYF80_033596</name>
</gene>
<comment type="caution">
    <text evidence="2">The sequence shown here is derived from an EMBL/GenBank/DDBJ whole genome shotgun (WGS) entry which is preliminary data.</text>
</comment>
<evidence type="ECO:0000256" key="1">
    <source>
        <dbReference type="SAM" id="MobiDB-lite"/>
    </source>
</evidence>
<keyword evidence="3" id="KW-1185">Reference proteome</keyword>
<accession>A0A4Z2GSK2</accession>
<dbReference type="AlphaFoldDB" id="A0A4Z2GSK2"/>
<organism evidence="2 3">
    <name type="scientific">Liparis tanakae</name>
    <name type="common">Tanaka's snailfish</name>
    <dbReference type="NCBI Taxonomy" id="230148"/>
    <lineage>
        <taxon>Eukaryota</taxon>
        <taxon>Metazoa</taxon>
        <taxon>Chordata</taxon>
        <taxon>Craniata</taxon>
        <taxon>Vertebrata</taxon>
        <taxon>Euteleostomi</taxon>
        <taxon>Actinopterygii</taxon>
        <taxon>Neopterygii</taxon>
        <taxon>Teleostei</taxon>
        <taxon>Neoteleostei</taxon>
        <taxon>Acanthomorphata</taxon>
        <taxon>Eupercaria</taxon>
        <taxon>Perciformes</taxon>
        <taxon>Cottioidei</taxon>
        <taxon>Cottales</taxon>
        <taxon>Liparidae</taxon>
        <taxon>Liparis</taxon>
    </lineage>
</organism>